<evidence type="ECO:0000256" key="1">
    <source>
        <dbReference type="ARBA" id="ARBA00022491"/>
    </source>
</evidence>
<evidence type="ECO:0000256" key="2">
    <source>
        <dbReference type="ARBA" id="ARBA00023015"/>
    </source>
</evidence>
<name>A0A5C5UI73_9CORY</name>
<dbReference type="RefSeq" id="WP_146324236.1">
    <property type="nucleotide sequence ID" value="NZ_BAABLR010000073.1"/>
</dbReference>
<dbReference type="EMBL" id="VOHM01000010">
    <property type="protein sequence ID" value="TWT25688.1"/>
    <property type="molecule type" value="Genomic_DNA"/>
</dbReference>
<dbReference type="InterPro" id="IPR000551">
    <property type="entry name" value="MerR-type_HTH_dom"/>
</dbReference>
<organism evidence="7 8">
    <name type="scientific">Corynebacterium canis</name>
    <dbReference type="NCBI Taxonomy" id="679663"/>
    <lineage>
        <taxon>Bacteria</taxon>
        <taxon>Bacillati</taxon>
        <taxon>Actinomycetota</taxon>
        <taxon>Actinomycetes</taxon>
        <taxon>Mycobacteriales</taxon>
        <taxon>Corynebacteriaceae</taxon>
        <taxon>Corynebacterium</taxon>
    </lineage>
</organism>
<dbReference type="PANTHER" id="PTHR30204">
    <property type="entry name" value="REDOX-CYCLING DRUG-SENSING TRANSCRIPTIONAL ACTIVATOR SOXR"/>
    <property type="match status" value="1"/>
</dbReference>
<evidence type="ECO:0000256" key="4">
    <source>
        <dbReference type="ARBA" id="ARBA00023163"/>
    </source>
</evidence>
<evidence type="ECO:0000256" key="5">
    <source>
        <dbReference type="SAM" id="Coils"/>
    </source>
</evidence>
<keyword evidence="2" id="KW-0805">Transcription regulation</keyword>
<accession>A0A5C5UI73</accession>
<dbReference type="Pfam" id="PF13411">
    <property type="entry name" value="MerR_1"/>
    <property type="match status" value="1"/>
</dbReference>
<keyword evidence="8" id="KW-1185">Reference proteome</keyword>
<protein>
    <submittedName>
        <fullName evidence="7">MerR family transcriptional regulator</fullName>
    </submittedName>
</protein>
<dbReference type="CDD" id="cd01109">
    <property type="entry name" value="HTH_YyaN"/>
    <property type="match status" value="1"/>
</dbReference>
<evidence type="ECO:0000259" key="6">
    <source>
        <dbReference type="PROSITE" id="PS50937"/>
    </source>
</evidence>
<dbReference type="AlphaFoldDB" id="A0A5C5UI73"/>
<dbReference type="InterPro" id="IPR047057">
    <property type="entry name" value="MerR_fam"/>
</dbReference>
<sequence>MEDTIEQAKYTIQQAADLCGLPSSTLRYYESIGLIAPPTRMYNGHRRYTDSDLANLNTIACLNATGLPIESMREYLDNASRADASAEIVILEEHAARLARELRTLQLRMRYVELKTAWWRAFSDDDQQQLDALGAQAQVAARELKASLEGEE</sequence>
<dbReference type="GO" id="GO:0003677">
    <property type="term" value="F:DNA binding"/>
    <property type="evidence" value="ECO:0007669"/>
    <property type="project" value="UniProtKB-KW"/>
</dbReference>
<evidence type="ECO:0000313" key="7">
    <source>
        <dbReference type="EMBL" id="TWT25688.1"/>
    </source>
</evidence>
<keyword evidence="5" id="KW-0175">Coiled coil</keyword>
<keyword evidence="3" id="KW-0238">DNA-binding</keyword>
<evidence type="ECO:0000313" key="8">
    <source>
        <dbReference type="Proteomes" id="UP000320791"/>
    </source>
</evidence>
<reference evidence="7 8" key="1">
    <citation type="submission" date="2019-08" db="EMBL/GenBank/DDBJ databases">
        <authorList>
            <person name="Lei W."/>
        </authorList>
    </citation>
    <scope>NUCLEOTIDE SEQUENCE [LARGE SCALE GENOMIC DNA]</scope>
    <source>
        <strain evidence="7 8">CCUG 58627</strain>
    </source>
</reference>
<proteinExistence type="predicted"/>
<dbReference type="SUPFAM" id="SSF46955">
    <property type="entry name" value="Putative DNA-binding domain"/>
    <property type="match status" value="1"/>
</dbReference>
<dbReference type="SMART" id="SM00422">
    <property type="entry name" value="HTH_MERR"/>
    <property type="match status" value="1"/>
</dbReference>
<dbReference type="GO" id="GO:0003700">
    <property type="term" value="F:DNA-binding transcription factor activity"/>
    <property type="evidence" value="ECO:0007669"/>
    <property type="project" value="InterPro"/>
</dbReference>
<dbReference type="PANTHER" id="PTHR30204:SF69">
    <property type="entry name" value="MERR-FAMILY TRANSCRIPTIONAL REGULATOR"/>
    <property type="match status" value="1"/>
</dbReference>
<dbReference type="InterPro" id="IPR009061">
    <property type="entry name" value="DNA-bd_dom_put_sf"/>
</dbReference>
<evidence type="ECO:0000256" key="3">
    <source>
        <dbReference type="ARBA" id="ARBA00023125"/>
    </source>
</evidence>
<feature type="domain" description="HTH merR-type" evidence="6">
    <location>
        <begin position="9"/>
        <end position="78"/>
    </location>
</feature>
<keyword evidence="1" id="KW-0678">Repressor</keyword>
<dbReference type="Gene3D" id="1.10.1660.10">
    <property type="match status" value="1"/>
</dbReference>
<gene>
    <name evidence="7" type="ORF">FRX94_06075</name>
</gene>
<comment type="caution">
    <text evidence="7">The sequence shown here is derived from an EMBL/GenBank/DDBJ whole genome shotgun (WGS) entry which is preliminary data.</text>
</comment>
<dbReference type="PROSITE" id="PS50937">
    <property type="entry name" value="HTH_MERR_2"/>
    <property type="match status" value="1"/>
</dbReference>
<dbReference type="Proteomes" id="UP000320791">
    <property type="component" value="Unassembled WGS sequence"/>
</dbReference>
<keyword evidence="4" id="KW-0804">Transcription</keyword>
<feature type="coiled-coil region" evidence="5">
    <location>
        <begin position="81"/>
        <end position="108"/>
    </location>
</feature>
<dbReference type="OrthoDB" id="9802944at2"/>